<protein>
    <submittedName>
        <fullName evidence="2">Uncharacterized protein</fullName>
    </submittedName>
</protein>
<feature type="region of interest" description="Disordered" evidence="1">
    <location>
        <begin position="96"/>
        <end position="115"/>
    </location>
</feature>
<dbReference type="AlphaFoldDB" id="A0A9P4UI97"/>
<name>A0A9P4UI97_9PLEO</name>
<evidence type="ECO:0000313" key="3">
    <source>
        <dbReference type="Proteomes" id="UP000799764"/>
    </source>
</evidence>
<dbReference type="Proteomes" id="UP000799764">
    <property type="component" value="Unassembled WGS sequence"/>
</dbReference>
<organism evidence="2 3">
    <name type="scientific">Karstenula rhodostoma CBS 690.94</name>
    <dbReference type="NCBI Taxonomy" id="1392251"/>
    <lineage>
        <taxon>Eukaryota</taxon>
        <taxon>Fungi</taxon>
        <taxon>Dikarya</taxon>
        <taxon>Ascomycota</taxon>
        <taxon>Pezizomycotina</taxon>
        <taxon>Dothideomycetes</taxon>
        <taxon>Pleosporomycetidae</taxon>
        <taxon>Pleosporales</taxon>
        <taxon>Massarineae</taxon>
        <taxon>Didymosphaeriaceae</taxon>
        <taxon>Karstenula</taxon>
    </lineage>
</organism>
<feature type="compositionally biased region" description="Basic and acidic residues" evidence="1">
    <location>
        <begin position="106"/>
        <end position="115"/>
    </location>
</feature>
<feature type="region of interest" description="Disordered" evidence="1">
    <location>
        <begin position="1"/>
        <end position="65"/>
    </location>
</feature>
<dbReference type="OrthoDB" id="3797097at2759"/>
<evidence type="ECO:0000256" key="1">
    <source>
        <dbReference type="SAM" id="MobiDB-lite"/>
    </source>
</evidence>
<accession>A0A9P4UI97</accession>
<comment type="caution">
    <text evidence="2">The sequence shown here is derived from an EMBL/GenBank/DDBJ whole genome shotgun (WGS) entry which is preliminary data.</text>
</comment>
<sequence>MPPAASHMKDVTEFSAIEVPAGDTPASGKTRFTRAEKRKFARENNVVQAPQAPKKSSTKPKDDLRKFRPSKIDVYKLSPDQIDTYIALLEAKAKTGSSKPTSLADRVTRDHVKKERAGEKLKKELSVAKLEKIEKRIQLRIAKKIA</sequence>
<reference evidence="2" key="1">
    <citation type="journal article" date="2020" name="Stud. Mycol.">
        <title>101 Dothideomycetes genomes: a test case for predicting lifestyles and emergence of pathogens.</title>
        <authorList>
            <person name="Haridas S."/>
            <person name="Albert R."/>
            <person name="Binder M."/>
            <person name="Bloem J."/>
            <person name="Labutti K."/>
            <person name="Salamov A."/>
            <person name="Andreopoulos B."/>
            <person name="Baker S."/>
            <person name="Barry K."/>
            <person name="Bills G."/>
            <person name="Bluhm B."/>
            <person name="Cannon C."/>
            <person name="Castanera R."/>
            <person name="Culley D."/>
            <person name="Daum C."/>
            <person name="Ezra D."/>
            <person name="Gonzalez J."/>
            <person name="Henrissat B."/>
            <person name="Kuo A."/>
            <person name="Liang C."/>
            <person name="Lipzen A."/>
            <person name="Lutzoni F."/>
            <person name="Magnuson J."/>
            <person name="Mondo S."/>
            <person name="Nolan M."/>
            <person name="Ohm R."/>
            <person name="Pangilinan J."/>
            <person name="Park H.-J."/>
            <person name="Ramirez L."/>
            <person name="Alfaro M."/>
            <person name="Sun H."/>
            <person name="Tritt A."/>
            <person name="Yoshinaga Y."/>
            <person name="Zwiers L.-H."/>
            <person name="Turgeon B."/>
            <person name="Goodwin S."/>
            <person name="Spatafora J."/>
            <person name="Crous P."/>
            <person name="Grigoriev I."/>
        </authorList>
    </citation>
    <scope>NUCLEOTIDE SEQUENCE</scope>
    <source>
        <strain evidence="2">CBS 690.94</strain>
    </source>
</reference>
<keyword evidence="3" id="KW-1185">Reference proteome</keyword>
<proteinExistence type="predicted"/>
<evidence type="ECO:0000313" key="2">
    <source>
        <dbReference type="EMBL" id="KAF2450995.1"/>
    </source>
</evidence>
<dbReference type="EMBL" id="MU001493">
    <property type="protein sequence ID" value="KAF2450995.1"/>
    <property type="molecule type" value="Genomic_DNA"/>
</dbReference>
<gene>
    <name evidence="2" type="ORF">P171DRAFT_427251</name>
</gene>